<gene>
    <name evidence="1" type="ORF">EV192_101648</name>
</gene>
<comment type="caution">
    <text evidence="1">The sequence shown here is derived from an EMBL/GenBank/DDBJ whole genome shotgun (WGS) entry which is preliminary data.</text>
</comment>
<dbReference type="SUPFAM" id="SSF51679">
    <property type="entry name" value="Bacterial luciferase-like"/>
    <property type="match status" value="1"/>
</dbReference>
<reference evidence="1 2" key="1">
    <citation type="submission" date="2019-03" db="EMBL/GenBank/DDBJ databases">
        <title>Genomic Encyclopedia of Type Strains, Phase IV (KMG-IV): sequencing the most valuable type-strain genomes for metagenomic binning, comparative biology and taxonomic classification.</title>
        <authorList>
            <person name="Goeker M."/>
        </authorList>
    </citation>
    <scope>NUCLEOTIDE SEQUENCE [LARGE SCALE GENOMIC DNA]</scope>
    <source>
        <strain evidence="1 2">DSM 45934</strain>
    </source>
</reference>
<dbReference type="Proteomes" id="UP000295680">
    <property type="component" value="Unassembled WGS sequence"/>
</dbReference>
<evidence type="ECO:0000313" key="1">
    <source>
        <dbReference type="EMBL" id="TCO64864.1"/>
    </source>
</evidence>
<organism evidence="1 2">
    <name type="scientific">Actinocrispum wychmicini</name>
    <dbReference type="NCBI Taxonomy" id="1213861"/>
    <lineage>
        <taxon>Bacteria</taxon>
        <taxon>Bacillati</taxon>
        <taxon>Actinomycetota</taxon>
        <taxon>Actinomycetes</taxon>
        <taxon>Pseudonocardiales</taxon>
        <taxon>Pseudonocardiaceae</taxon>
        <taxon>Actinocrispum</taxon>
    </lineage>
</organism>
<dbReference type="InterPro" id="IPR036661">
    <property type="entry name" value="Luciferase-like_sf"/>
</dbReference>
<dbReference type="OrthoDB" id="4760590at2"/>
<proteinExistence type="predicted"/>
<keyword evidence="2" id="KW-1185">Reference proteome</keyword>
<protein>
    <submittedName>
        <fullName evidence="1">Putative F420-dependent oxidoreductase</fullName>
    </submittedName>
</protein>
<sequence>MTQVGKVGIWSSFHLWPGNQEFAAELEELGFGALWLGSSPGDDLKIVEDLLDATKTFTVATGIVNVWKDDAASIGAAFRRIDAKHPNRFLLGIGASHKLFNTQYEKPYDKLVSYLDGLDAAGVPESSRVLAALGPKVLELSAARSAGAHPYLTTPEHSETARRILGPDKLLAPELAVTLEPDLAEARATARVYLATYLQLPNYTNNFKRLGFTDDDFADGGSDRLVDTLIPHGADAALAKAAEHHEAGADHVNIQVITRDFTLSKDGIRALGAALPR</sequence>
<dbReference type="EMBL" id="SLWS01000001">
    <property type="protein sequence ID" value="TCO64864.1"/>
    <property type="molecule type" value="Genomic_DNA"/>
</dbReference>
<accession>A0A4R2JYB3</accession>
<dbReference type="Gene3D" id="3.20.20.30">
    <property type="entry name" value="Luciferase-like domain"/>
    <property type="match status" value="2"/>
</dbReference>
<dbReference type="AlphaFoldDB" id="A0A4R2JYB3"/>
<dbReference type="GO" id="GO:0016705">
    <property type="term" value="F:oxidoreductase activity, acting on paired donors, with incorporation or reduction of molecular oxygen"/>
    <property type="evidence" value="ECO:0007669"/>
    <property type="project" value="InterPro"/>
</dbReference>
<dbReference type="InterPro" id="IPR019922">
    <property type="entry name" value="Lucif-like_OxRdatse_MSMEG_4141"/>
</dbReference>
<dbReference type="RefSeq" id="WP_132110870.1">
    <property type="nucleotide sequence ID" value="NZ_SLWS01000001.1"/>
</dbReference>
<evidence type="ECO:0000313" key="2">
    <source>
        <dbReference type="Proteomes" id="UP000295680"/>
    </source>
</evidence>
<name>A0A4R2JYB3_9PSEU</name>
<dbReference type="NCBIfam" id="TIGR03620">
    <property type="entry name" value="F420_MSMEG_4141"/>
    <property type="match status" value="1"/>
</dbReference>